<dbReference type="EMBL" id="CP182909">
    <property type="protein sequence ID" value="XPM65431.1"/>
    <property type="molecule type" value="Genomic_DNA"/>
</dbReference>
<keyword evidence="2" id="KW-1185">Reference proteome</keyword>
<gene>
    <name evidence="1" type="ORF">BH720_006905</name>
</gene>
<protein>
    <submittedName>
        <fullName evidence="1">Filamentous hemagglutinin N-terminal domain-containing protein</fullName>
    </submittedName>
</protein>
<evidence type="ECO:0000313" key="1">
    <source>
        <dbReference type="EMBL" id="XPM65431.1"/>
    </source>
</evidence>
<name>A0ACD5GZT2_9CYAN</name>
<organism evidence="1 2">
    <name type="scientific">Desertifilum tharense IPPAS B-1220</name>
    <dbReference type="NCBI Taxonomy" id="1781255"/>
    <lineage>
        <taxon>Bacteria</taxon>
        <taxon>Bacillati</taxon>
        <taxon>Cyanobacteriota</taxon>
        <taxon>Cyanophyceae</taxon>
        <taxon>Desertifilales</taxon>
        <taxon>Desertifilaceae</taxon>
        <taxon>Desertifilum</taxon>
    </lineage>
</organism>
<reference evidence="1 2" key="1">
    <citation type="journal article" date="2016" name="Genome Announc.">
        <title>Draft Genome Sequence of the Thermotolerant Cyanobacterium Desertifilum sp. IPPAS B-1220.</title>
        <authorList>
            <person name="Mironov K.S."/>
            <person name="Sinetova M.A."/>
            <person name="Bolatkhan K."/>
            <person name="Zayadan B.K."/>
            <person name="Ustinova V.V."/>
            <person name="Kupriyanova E.V."/>
            <person name="Skrypnik A.N."/>
            <person name="Gogoleva N.E."/>
            <person name="Gogolev Y.V."/>
            <person name="Los D.A."/>
        </authorList>
    </citation>
    <scope>NUCLEOTIDE SEQUENCE [LARGE SCALE GENOMIC DNA]</scope>
    <source>
        <strain evidence="1 2">IPPAS B-1220</strain>
    </source>
</reference>
<sequence length="104" mass="10943">MGTNLFHSFEQFGLSEGQIANFLSSPQIQNILGRVIGGDASIINGLIQVSGGNSNLFLINPAGILFGPMRVLMSRRRLPPPPPPPSVLGKIPGLTLLVTISGLP</sequence>
<evidence type="ECO:0000313" key="2">
    <source>
        <dbReference type="Proteomes" id="UP000095472"/>
    </source>
</evidence>
<dbReference type="Proteomes" id="UP000095472">
    <property type="component" value="Chromosome"/>
</dbReference>
<proteinExistence type="predicted"/>
<accession>A0ACD5GZT2</accession>